<dbReference type="Pfam" id="PF04471">
    <property type="entry name" value="Mrr_cat"/>
    <property type="match status" value="1"/>
</dbReference>
<keyword evidence="3" id="KW-0255">Endonuclease</keyword>
<dbReference type="GO" id="GO:0003677">
    <property type="term" value="F:DNA binding"/>
    <property type="evidence" value="ECO:0007669"/>
    <property type="project" value="InterPro"/>
</dbReference>
<dbReference type="InterPro" id="IPR011856">
    <property type="entry name" value="tRNA_endonuc-like_dom_sf"/>
</dbReference>
<evidence type="ECO:0000259" key="2">
    <source>
        <dbReference type="Pfam" id="PF04471"/>
    </source>
</evidence>
<dbReference type="RefSeq" id="WP_060535896.1">
    <property type="nucleotide sequence ID" value="NZ_CP013023.1"/>
</dbReference>
<evidence type="ECO:0000313" key="3">
    <source>
        <dbReference type="EMBL" id="ANF97802.1"/>
    </source>
</evidence>
<dbReference type="KEGG" id="pbv:AR543_18475"/>
<reference evidence="4" key="1">
    <citation type="submission" date="2015-10" db="EMBL/GenBank/DDBJ databases">
        <title>Genome of Paenibacillus bovis sp. nov.</title>
        <authorList>
            <person name="Wu Z."/>
            <person name="Gao C."/>
            <person name="Liu Z."/>
            <person name="Zheng H."/>
        </authorList>
    </citation>
    <scope>NUCLEOTIDE SEQUENCE [LARGE SCALE GENOMIC DNA]</scope>
    <source>
        <strain evidence="4">BD3526</strain>
    </source>
</reference>
<dbReference type="Proteomes" id="UP000078148">
    <property type="component" value="Chromosome"/>
</dbReference>
<dbReference type="GO" id="GO:0015666">
    <property type="term" value="F:restriction endodeoxyribonuclease activity"/>
    <property type="evidence" value="ECO:0007669"/>
    <property type="project" value="TreeGrafter"/>
</dbReference>
<gene>
    <name evidence="3" type="ORF">AR543_18475</name>
</gene>
<dbReference type="InterPro" id="IPR052906">
    <property type="entry name" value="Type_IV_Methyl-Rstrct_Enzyme"/>
</dbReference>
<evidence type="ECO:0000313" key="4">
    <source>
        <dbReference type="Proteomes" id="UP000078148"/>
    </source>
</evidence>
<keyword evidence="1" id="KW-1133">Transmembrane helix</keyword>
<dbReference type="STRING" id="1616788.AR543_18475"/>
<dbReference type="Gene3D" id="3.40.1350.10">
    <property type="match status" value="1"/>
</dbReference>
<reference evidence="3 4" key="2">
    <citation type="journal article" date="2016" name="Int. J. Syst. Evol. Microbiol.">
        <title>Paenibacillus bovis sp. nov., isolated from raw yak (Bos grunniens) milk.</title>
        <authorList>
            <person name="Gao C."/>
            <person name="Han J."/>
            <person name="Liu Z."/>
            <person name="Xu X."/>
            <person name="Hang F."/>
            <person name="Wu Z."/>
        </authorList>
    </citation>
    <scope>NUCLEOTIDE SEQUENCE [LARGE SCALE GENOMIC DNA]</scope>
    <source>
        <strain evidence="3 4">BD3526</strain>
    </source>
</reference>
<dbReference type="PANTHER" id="PTHR30015:SF6">
    <property type="entry name" value="SLL1429 PROTEIN"/>
    <property type="match status" value="1"/>
</dbReference>
<feature type="transmembrane region" description="Helical" evidence="1">
    <location>
        <begin position="12"/>
        <end position="31"/>
    </location>
</feature>
<keyword evidence="3" id="KW-0540">Nuclease</keyword>
<dbReference type="InterPro" id="IPR007560">
    <property type="entry name" value="Restrct_endonuc_IV_Mrr"/>
</dbReference>
<keyword evidence="1" id="KW-0472">Membrane</keyword>
<sequence length="218" mass="25447">MTDNLWIGQPLWMYGLTAVVILLILILLIRGSKRRSARIRREQLDPRRITIQDIDHMEGAEFERYLYRLFSELGYDDTYKTKDSSDFGADLVFTDRLGVRNVLQAKRYQESNAISLDAVQEVYGSMRYYQAQRSIVLTSAARFTSACETLAAVNGVKLLNREDLIEVIEDFKSGHYEDAMDRIEAEAYTKLSPWTEYRDQTLRSPGRDRKAEKWLRNR</sequence>
<dbReference type="AlphaFoldDB" id="A0A172ZK60"/>
<organism evidence="3 4">
    <name type="scientific">Paenibacillus bovis</name>
    <dbReference type="NCBI Taxonomy" id="1616788"/>
    <lineage>
        <taxon>Bacteria</taxon>
        <taxon>Bacillati</taxon>
        <taxon>Bacillota</taxon>
        <taxon>Bacilli</taxon>
        <taxon>Bacillales</taxon>
        <taxon>Paenibacillaceae</taxon>
        <taxon>Paenibacillus</taxon>
    </lineage>
</organism>
<dbReference type="SUPFAM" id="SSF52980">
    <property type="entry name" value="Restriction endonuclease-like"/>
    <property type="match status" value="1"/>
</dbReference>
<dbReference type="GO" id="GO:0009307">
    <property type="term" value="P:DNA restriction-modification system"/>
    <property type="evidence" value="ECO:0007669"/>
    <property type="project" value="InterPro"/>
</dbReference>
<keyword evidence="4" id="KW-1185">Reference proteome</keyword>
<keyword evidence="1" id="KW-0812">Transmembrane</keyword>
<name>A0A172ZK60_9BACL</name>
<accession>A0A172ZK60</accession>
<protein>
    <submittedName>
        <fullName evidence="3">Endonuclease</fullName>
    </submittedName>
</protein>
<proteinExistence type="predicted"/>
<evidence type="ECO:0000256" key="1">
    <source>
        <dbReference type="SAM" id="Phobius"/>
    </source>
</evidence>
<keyword evidence="3" id="KW-0378">Hydrolase</keyword>
<dbReference type="EMBL" id="CP013023">
    <property type="protein sequence ID" value="ANF97802.1"/>
    <property type="molecule type" value="Genomic_DNA"/>
</dbReference>
<dbReference type="OrthoDB" id="9797274at2"/>
<feature type="domain" description="Restriction endonuclease type IV Mrr" evidence="2">
    <location>
        <begin position="54"/>
        <end position="167"/>
    </location>
</feature>
<dbReference type="PANTHER" id="PTHR30015">
    <property type="entry name" value="MRR RESTRICTION SYSTEM PROTEIN"/>
    <property type="match status" value="1"/>
</dbReference>
<dbReference type="InterPro" id="IPR011335">
    <property type="entry name" value="Restrct_endonuc-II-like"/>
</dbReference>